<dbReference type="PANTHER" id="PTHR46656:SF3">
    <property type="entry name" value="PUTATIVE-RELATED"/>
    <property type="match status" value="1"/>
</dbReference>
<dbReference type="EMBL" id="CP019062">
    <property type="protein sequence ID" value="AVF37028.1"/>
    <property type="molecule type" value="Genomic_DNA"/>
</dbReference>
<evidence type="ECO:0000313" key="2">
    <source>
        <dbReference type="Proteomes" id="UP000239197"/>
    </source>
</evidence>
<reference evidence="2" key="1">
    <citation type="submission" date="2017-01" db="EMBL/GenBank/DDBJ databases">
        <title>Genome sequence of Rouxiella sp. ERMR1:05.</title>
        <authorList>
            <person name="Kumar R."/>
            <person name="Singh D."/>
            <person name="Kumar S."/>
        </authorList>
    </citation>
    <scope>NUCLEOTIDE SEQUENCE [LARGE SCALE GENOMIC DNA]</scope>
    <source>
        <strain evidence="2">ERMR1:05</strain>
    </source>
</reference>
<evidence type="ECO:0000313" key="1">
    <source>
        <dbReference type="EMBL" id="AVF37028.1"/>
    </source>
</evidence>
<proteinExistence type="predicted"/>
<dbReference type="Pfam" id="PF20706">
    <property type="entry name" value="GT4-conflict"/>
    <property type="match status" value="1"/>
</dbReference>
<name>A0A2L1UW02_9GAMM</name>
<accession>A0A2L1UW02</accession>
<protein>
    <submittedName>
        <fullName evidence="1">Uncharacterized protein</fullName>
    </submittedName>
</protein>
<dbReference type="Gene3D" id="3.40.50.2000">
    <property type="entry name" value="Glycogen Phosphorylase B"/>
    <property type="match status" value="1"/>
</dbReference>
<organism evidence="1 2">
    <name type="scientific">Rahnella sikkimica</name>
    <dbReference type="NCBI Taxonomy" id="1805933"/>
    <lineage>
        <taxon>Bacteria</taxon>
        <taxon>Pseudomonadati</taxon>
        <taxon>Pseudomonadota</taxon>
        <taxon>Gammaproteobacteria</taxon>
        <taxon>Enterobacterales</taxon>
        <taxon>Yersiniaceae</taxon>
        <taxon>Rahnella</taxon>
    </lineage>
</organism>
<sequence length="395" mass="44867">MIVNGVNFFGPFEARDSIGRVAALNIECLKSSNIPCDIHLLSRPGPKEIVDYANNIDDNLISSLNHKINIFHFNARRVPLYFSRLGKDSLKGFYNIGFWVHEMPTIPSQWARQLEFFDEIWTPSSLCQSAVSLSANIPVVKMPYPIEKNPINNRMVERADGKSFDVFNFLAVFDVFSDAERKNPLFVIRAFLEAHAGNPAVKLIMKTRNLDQDKMLAEKLRSICMLHKNVIVLNGYMEAAELKALYDSADAYVSLHRAEGFGLTISDAMSRGIPVLVTGYSGNMDFCNSADSRLVAYELKSVGHNRPRYRHDDVWAEPDLEDAAEAFSDLVQNHTAWIKKAVRARSRLAREFSIESIGHLMKDRIDLIGRNFYFPDDMNERHIDFEVGVCNTYGF</sequence>
<dbReference type="PANTHER" id="PTHR46656">
    <property type="entry name" value="PUTATIVE-RELATED"/>
    <property type="match status" value="1"/>
</dbReference>
<dbReference type="OrthoDB" id="9801954at2"/>
<gene>
    <name evidence="1" type="ORF">BV494_19870</name>
</gene>
<dbReference type="SUPFAM" id="SSF53756">
    <property type="entry name" value="UDP-Glycosyltransferase/glycogen phosphorylase"/>
    <property type="match status" value="1"/>
</dbReference>
<dbReference type="RefSeq" id="WP_104924388.1">
    <property type="nucleotide sequence ID" value="NZ_CP019062.1"/>
</dbReference>
<dbReference type="AlphaFoldDB" id="A0A2L1UW02"/>
<dbReference type="KEGG" id="rox:BV494_19870"/>
<keyword evidence="2" id="KW-1185">Reference proteome</keyword>
<dbReference type="Proteomes" id="UP000239197">
    <property type="component" value="Chromosome"/>
</dbReference>